<reference evidence="2 3" key="1">
    <citation type="submission" date="2012-12" db="EMBL/GenBank/DDBJ databases">
        <title>The Genome Sequence of Bacillus cereus VD133.</title>
        <authorList>
            <consortium name="The Broad Institute Genome Sequencing Platform"/>
            <consortium name="The Broad Institute Genome Sequencing Center for Infectious Disease"/>
            <person name="Feldgarden M."/>
            <person name="Van der Auwera G.A."/>
            <person name="Mahillon J."/>
            <person name="Duprez V."/>
            <person name="Timmery S."/>
            <person name="Mattelet C."/>
            <person name="Dierick K."/>
            <person name="Sun M."/>
            <person name="Yu Z."/>
            <person name="Zhu L."/>
            <person name="Hu X."/>
            <person name="Shank E.B."/>
            <person name="Swiecicka I."/>
            <person name="Hansen B.M."/>
            <person name="Andrup L."/>
            <person name="Walker B."/>
            <person name="Young S.K."/>
            <person name="Zeng Q."/>
            <person name="Gargeya S."/>
            <person name="Fitzgerald M."/>
            <person name="Haas B."/>
            <person name="Abouelleil A."/>
            <person name="Alvarado L."/>
            <person name="Arachchi H.M."/>
            <person name="Berlin A.M."/>
            <person name="Chapman S.B."/>
            <person name="Dewar J."/>
            <person name="Goldberg J."/>
            <person name="Griggs A."/>
            <person name="Gujja S."/>
            <person name="Hansen M."/>
            <person name="Howarth C."/>
            <person name="Imamovic A."/>
            <person name="Larimer J."/>
            <person name="McCowan C."/>
            <person name="Murphy C."/>
            <person name="Neiman D."/>
            <person name="Pearson M."/>
            <person name="Priest M."/>
            <person name="Roberts A."/>
            <person name="Saif S."/>
            <person name="Shea T."/>
            <person name="Sisk P."/>
            <person name="Sykes S."/>
            <person name="Wortman J."/>
            <person name="Nusbaum C."/>
            <person name="Birren B."/>
        </authorList>
    </citation>
    <scope>NUCLEOTIDE SEQUENCE [LARGE SCALE GENOMIC DNA]</scope>
    <source>
        <strain evidence="2 3">VD133</strain>
    </source>
</reference>
<dbReference type="AlphaFoldDB" id="A0A9W5V0B7"/>
<name>A0A9W5V0B7_BACCE</name>
<comment type="caution">
    <text evidence="2">The sequence shown here is derived from an EMBL/GenBank/DDBJ whole genome shotgun (WGS) entry which is preliminary data.</text>
</comment>
<gene>
    <name evidence="2" type="ORF">IIU_05572</name>
</gene>
<evidence type="ECO:0000313" key="3">
    <source>
        <dbReference type="Proteomes" id="UP000014018"/>
    </source>
</evidence>
<dbReference type="EMBL" id="AHFB01000093">
    <property type="protein sequence ID" value="EOO29542.1"/>
    <property type="molecule type" value="Genomic_DNA"/>
</dbReference>
<dbReference type="InterPro" id="IPR008841">
    <property type="entry name" value="Siphovirus-type_tail_N"/>
</dbReference>
<proteinExistence type="predicted"/>
<sequence>MNVLDIGIDNQLASDYGICMVERPVIPTAKQKVEHVEVPGRHGSLTKKGAFEDVPLKVKFNLLKDENIKPFIRRMKAWLLNGKTLYFTDDDVHRKIKHVEIGDIVNEIEEYGEFEVEFTLDPFEYTEDVNVMLNAPGSIYNPGTMESAPKLWIVGNGTFRITINGVSIQMKDVNGSVVIDSEVFEAYSDTVPMNDKMMGAFPEFQIGENKIEWSGAIQFISIRPRWRYK</sequence>
<protein>
    <submittedName>
        <fullName evidence="2">Gp13 protein</fullName>
    </submittedName>
</protein>
<accession>A0A9W5V0B7</accession>
<feature type="domain" description="Siphovirus-type tail component RIFT-related" evidence="1">
    <location>
        <begin position="21"/>
        <end position="119"/>
    </location>
</feature>
<organism evidence="2 3">
    <name type="scientific">Bacillus cereus VD133</name>
    <dbReference type="NCBI Taxonomy" id="1053233"/>
    <lineage>
        <taxon>Bacteria</taxon>
        <taxon>Bacillati</taxon>
        <taxon>Bacillota</taxon>
        <taxon>Bacilli</taxon>
        <taxon>Bacillales</taxon>
        <taxon>Bacillaceae</taxon>
        <taxon>Bacillus</taxon>
        <taxon>Bacillus cereus group</taxon>
    </lineage>
</organism>
<dbReference type="Proteomes" id="UP000014018">
    <property type="component" value="Unassembled WGS sequence"/>
</dbReference>
<dbReference type="Pfam" id="PF05709">
    <property type="entry name" value="Sipho_tail"/>
    <property type="match status" value="1"/>
</dbReference>
<evidence type="ECO:0000259" key="1">
    <source>
        <dbReference type="Pfam" id="PF05709"/>
    </source>
</evidence>
<evidence type="ECO:0000313" key="2">
    <source>
        <dbReference type="EMBL" id="EOO29542.1"/>
    </source>
</evidence>
<dbReference type="Gene3D" id="2.40.30.200">
    <property type="match status" value="1"/>
</dbReference>